<dbReference type="KEGG" id="mind:mvi_65870"/>
<name>A0A8H9CAS8_9HYPH</name>
<accession>A0A8H9CAS8</accession>
<dbReference type="Proteomes" id="UP000663508">
    <property type="component" value="Plasmid pVL1_6"/>
</dbReference>
<evidence type="ECO:0000313" key="2">
    <source>
        <dbReference type="Proteomes" id="UP000663508"/>
    </source>
</evidence>
<evidence type="ECO:0000313" key="1">
    <source>
        <dbReference type="EMBL" id="BCM88126.1"/>
    </source>
</evidence>
<dbReference type="RefSeq" id="WP_244749166.1">
    <property type="nucleotide sequence ID" value="NZ_AP024151.1"/>
</dbReference>
<dbReference type="AlphaFoldDB" id="A0A8H9CAS8"/>
<geneLocation type="plasmid" evidence="1 2">
    <name>pVL1_6</name>
</geneLocation>
<sequence length="95" mass="10310">MSSAPRRLTDMPVRPWRAPAARSYFPAPVYRRAAPTLPPDEPVHGEGEPWEAVTATRPDTAFVRAVRFLNASGDLLSAFALVAGGMHLIGLATHF</sequence>
<keyword evidence="1" id="KW-0614">Plasmid</keyword>
<proteinExistence type="predicted"/>
<gene>
    <name evidence="1" type="ORF">mvi_65870</name>
</gene>
<protein>
    <submittedName>
        <fullName evidence="1">Uncharacterized protein</fullName>
    </submittedName>
</protein>
<organism evidence="1 2">
    <name type="scientific">Methylobacterium indicum</name>
    <dbReference type="NCBI Taxonomy" id="1775910"/>
    <lineage>
        <taxon>Bacteria</taxon>
        <taxon>Pseudomonadati</taxon>
        <taxon>Pseudomonadota</taxon>
        <taxon>Alphaproteobacteria</taxon>
        <taxon>Hyphomicrobiales</taxon>
        <taxon>Methylobacteriaceae</taxon>
        <taxon>Methylobacterium</taxon>
    </lineage>
</organism>
<dbReference type="EMBL" id="AP024151">
    <property type="protein sequence ID" value="BCM88126.1"/>
    <property type="molecule type" value="Genomic_DNA"/>
</dbReference>
<reference evidence="1" key="1">
    <citation type="submission" date="2020-11" db="EMBL/GenBank/DDBJ databases">
        <title>Complete genome sequence of a novel pathogenic Methylobacterium strain isolated from rice in Vietnam.</title>
        <authorList>
            <person name="Lai K."/>
            <person name="Okazaki S."/>
            <person name="Higashi K."/>
            <person name="Mori H."/>
            <person name="Toyoda A."/>
            <person name="Kurokawa K."/>
        </authorList>
    </citation>
    <scope>NUCLEOTIDE SEQUENCE</scope>
    <source>
        <strain evidence="1">VL1</strain>
        <plasmid evidence="1">pVL1_6</plasmid>
    </source>
</reference>